<keyword evidence="6 7" id="KW-0333">Golgi apparatus</keyword>
<dbReference type="InterPro" id="IPR055270">
    <property type="entry name" value="Glyco_tran_10_C"/>
</dbReference>
<comment type="caution">
    <text evidence="9">The sequence shown here is derived from an EMBL/GenBank/DDBJ whole genome shotgun (WGS) entry which is preliminary data.</text>
</comment>
<dbReference type="PANTHER" id="PTHR48438">
    <property type="entry name" value="ALPHA-(1,3)-FUCOSYLTRANSFERASE C-RELATED"/>
    <property type="match status" value="1"/>
</dbReference>
<name>A0A9D4MRY7_DREPO</name>
<evidence type="ECO:0000256" key="3">
    <source>
        <dbReference type="ARBA" id="ARBA00008919"/>
    </source>
</evidence>
<evidence type="ECO:0000313" key="10">
    <source>
        <dbReference type="Proteomes" id="UP000828390"/>
    </source>
</evidence>
<feature type="domain" description="Fucosyltransferase C-terminal" evidence="8">
    <location>
        <begin position="2"/>
        <end position="84"/>
    </location>
</feature>
<keyword evidence="4 7" id="KW-0328">Glycosyltransferase</keyword>
<protein>
    <recommendedName>
        <fullName evidence="7">Fucosyltransferase</fullName>
        <ecNumber evidence="7">2.4.1.-</ecNumber>
    </recommendedName>
</protein>
<reference evidence="9" key="2">
    <citation type="submission" date="2020-11" db="EMBL/GenBank/DDBJ databases">
        <authorList>
            <person name="McCartney M.A."/>
            <person name="Auch B."/>
            <person name="Kono T."/>
            <person name="Mallez S."/>
            <person name="Becker A."/>
            <person name="Gohl D.M."/>
            <person name="Silverstein K.A.T."/>
            <person name="Koren S."/>
            <person name="Bechman K.B."/>
            <person name="Herman A."/>
            <person name="Abrahante J.E."/>
            <person name="Garbe J."/>
        </authorList>
    </citation>
    <scope>NUCLEOTIDE SEQUENCE</scope>
    <source>
        <strain evidence="9">Duluth1</strain>
        <tissue evidence="9">Whole animal</tissue>
    </source>
</reference>
<evidence type="ECO:0000256" key="1">
    <source>
        <dbReference type="ARBA" id="ARBA00004323"/>
    </source>
</evidence>
<dbReference type="GO" id="GO:0032580">
    <property type="term" value="C:Golgi cisterna membrane"/>
    <property type="evidence" value="ECO:0007669"/>
    <property type="project" value="UniProtKB-SubCell"/>
</dbReference>
<keyword evidence="5 7" id="KW-0808">Transferase</keyword>
<evidence type="ECO:0000256" key="2">
    <source>
        <dbReference type="ARBA" id="ARBA00004922"/>
    </source>
</evidence>
<dbReference type="GO" id="GO:0000139">
    <property type="term" value="C:Golgi membrane"/>
    <property type="evidence" value="ECO:0007669"/>
    <property type="project" value="UniProtKB-SubCell"/>
</dbReference>
<organism evidence="9 10">
    <name type="scientific">Dreissena polymorpha</name>
    <name type="common">Zebra mussel</name>
    <name type="synonym">Mytilus polymorpha</name>
    <dbReference type="NCBI Taxonomy" id="45954"/>
    <lineage>
        <taxon>Eukaryota</taxon>
        <taxon>Metazoa</taxon>
        <taxon>Spiralia</taxon>
        <taxon>Lophotrochozoa</taxon>
        <taxon>Mollusca</taxon>
        <taxon>Bivalvia</taxon>
        <taxon>Autobranchia</taxon>
        <taxon>Heteroconchia</taxon>
        <taxon>Euheterodonta</taxon>
        <taxon>Imparidentia</taxon>
        <taxon>Neoheterodontei</taxon>
        <taxon>Myida</taxon>
        <taxon>Dreissenoidea</taxon>
        <taxon>Dreissenidae</taxon>
        <taxon>Dreissena</taxon>
    </lineage>
</organism>
<accession>A0A9D4MRY7</accession>
<evidence type="ECO:0000256" key="5">
    <source>
        <dbReference type="ARBA" id="ARBA00022679"/>
    </source>
</evidence>
<dbReference type="PANTHER" id="PTHR48438:SF1">
    <property type="entry name" value="ALPHA-(1,3)-FUCOSYLTRANSFERASE C-RELATED"/>
    <property type="match status" value="1"/>
</dbReference>
<evidence type="ECO:0000259" key="8">
    <source>
        <dbReference type="Pfam" id="PF00852"/>
    </source>
</evidence>
<evidence type="ECO:0000256" key="6">
    <source>
        <dbReference type="ARBA" id="ARBA00023034"/>
    </source>
</evidence>
<reference evidence="9" key="1">
    <citation type="journal article" date="2019" name="bioRxiv">
        <title>The Genome of the Zebra Mussel, Dreissena polymorpha: A Resource for Invasive Species Research.</title>
        <authorList>
            <person name="McCartney M.A."/>
            <person name="Auch B."/>
            <person name="Kono T."/>
            <person name="Mallez S."/>
            <person name="Zhang Y."/>
            <person name="Obille A."/>
            <person name="Becker A."/>
            <person name="Abrahante J.E."/>
            <person name="Garbe J."/>
            <person name="Badalamenti J.P."/>
            <person name="Herman A."/>
            <person name="Mangelson H."/>
            <person name="Liachko I."/>
            <person name="Sullivan S."/>
            <person name="Sone E.D."/>
            <person name="Koren S."/>
            <person name="Silverstein K.A.T."/>
            <person name="Beckman K.B."/>
            <person name="Gohl D.M."/>
        </authorList>
    </citation>
    <scope>NUCLEOTIDE SEQUENCE</scope>
    <source>
        <strain evidence="9">Duluth1</strain>
        <tissue evidence="9">Whole animal</tissue>
    </source>
</reference>
<sequence>MGASPNDYAHAAPHHSFIHVDDFESPEKLAEYLHTLDTNDYLYNKYFEWKGTGRFINTFFWCRVCALLHDQSRARHVYDDLDTWWRGPNVCIGRQRWKDVKKNKHLLSATGFELVSNLLT</sequence>
<proteinExistence type="inferred from homology"/>
<dbReference type="InterPro" id="IPR038577">
    <property type="entry name" value="GT10-like_C_sf"/>
</dbReference>
<comment type="similarity">
    <text evidence="3 7">Belongs to the glycosyltransferase 10 family.</text>
</comment>
<dbReference type="Gene3D" id="3.40.50.11660">
    <property type="entry name" value="Glycosyl transferase family 10, C-terminal domain"/>
    <property type="match status" value="1"/>
</dbReference>
<dbReference type="EMBL" id="JAIWYP010000001">
    <property type="protein sequence ID" value="KAH3882513.1"/>
    <property type="molecule type" value="Genomic_DNA"/>
</dbReference>
<dbReference type="Proteomes" id="UP000828390">
    <property type="component" value="Unassembled WGS sequence"/>
</dbReference>
<gene>
    <name evidence="9" type="ORF">DPMN_006453</name>
</gene>
<dbReference type="EC" id="2.4.1.-" evidence="7"/>
<keyword evidence="7" id="KW-0812">Transmembrane</keyword>
<dbReference type="SUPFAM" id="SSF53756">
    <property type="entry name" value="UDP-Glycosyltransferase/glycogen phosphorylase"/>
    <property type="match status" value="1"/>
</dbReference>
<dbReference type="GO" id="GO:0008417">
    <property type="term" value="F:fucosyltransferase activity"/>
    <property type="evidence" value="ECO:0007669"/>
    <property type="project" value="InterPro"/>
</dbReference>
<evidence type="ECO:0000256" key="7">
    <source>
        <dbReference type="RuleBase" id="RU003832"/>
    </source>
</evidence>
<dbReference type="InterPro" id="IPR001503">
    <property type="entry name" value="Glyco_trans_10"/>
</dbReference>
<dbReference type="AlphaFoldDB" id="A0A9D4MRY7"/>
<comment type="subcellular location">
    <subcellularLocation>
        <location evidence="1">Golgi apparatus membrane</location>
        <topology evidence="1">Single-pass type II membrane protein</topology>
    </subcellularLocation>
    <subcellularLocation>
        <location evidence="7">Golgi apparatus</location>
        <location evidence="7">Golgi stack membrane</location>
        <topology evidence="7">Single-pass type II membrane protein</topology>
    </subcellularLocation>
</comment>
<keyword evidence="7" id="KW-0472">Membrane</keyword>
<dbReference type="Pfam" id="PF00852">
    <property type="entry name" value="Glyco_transf_10"/>
    <property type="match status" value="1"/>
</dbReference>
<comment type="pathway">
    <text evidence="2">Protein modification; protein glycosylation.</text>
</comment>
<keyword evidence="10" id="KW-1185">Reference proteome</keyword>
<evidence type="ECO:0000256" key="4">
    <source>
        <dbReference type="ARBA" id="ARBA00022676"/>
    </source>
</evidence>
<evidence type="ECO:0000313" key="9">
    <source>
        <dbReference type="EMBL" id="KAH3882513.1"/>
    </source>
</evidence>